<dbReference type="GO" id="GO:0005634">
    <property type="term" value="C:nucleus"/>
    <property type="evidence" value="ECO:0007669"/>
    <property type="project" value="TreeGrafter"/>
</dbReference>
<evidence type="ECO:0000256" key="5">
    <source>
        <dbReference type="SAM" id="MobiDB-lite"/>
    </source>
</evidence>
<dbReference type="STRING" id="1064592.G0VI04"/>
<evidence type="ECO:0000256" key="1">
    <source>
        <dbReference type="ARBA" id="ARBA00003548"/>
    </source>
</evidence>
<protein>
    <recommendedName>
        <fullName evidence="4">Required for respiratory growth protein 9, mitochondrial</fullName>
    </recommendedName>
</protein>
<reference evidence="6 7" key="1">
    <citation type="journal article" date="2011" name="Proc. Natl. Acad. Sci. U.S.A.">
        <title>Evolutionary erosion of yeast sex chromosomes by mating-type switching accidents.</title>
        <authorList>
            <person name="Gordon J.L."/>
            <person name="Armisen D."/>
            <person name="Proux-Wera E."/>
            <person name="Oheigeartaigh S.S."/>
            <person name="Byrne K.P."/>
            <person name="Wolfe K.H."/>
        </authorList>
    </citation>
    <scope>NUCLEOTIDE SEQUENCE [LARGE SCALE GENOMIC DNA]</scope>
    <source>
        <strain evidence="7">ATCC 76901 / BCRC 22586 / CBS 4309 / NBRC 1992 / NRRL Y-12630</strain>
    </source>
</reference>
<evidence type="ECO:0000313" key="6">
    <source>
        <dbReference type="EMBL" id="CCC71038.1"/>
    </source>
</evidence>
<dbReference type="GO" id="GO:0005739">
    <property type="term" value="C:mitochondrion"/>
    <property type="evidence" value="ECO:0007669"/>
    <property type="project" value="UniProtKB-SubCell"/>
</dbReference>
<name>G0VI04_NAUCA</name>
<dbReference type="InterPro" id="IPR010487">
    <property type="entry name" value="NGRN/Rrg9"/>
</dbReference>
<dbReference type="InParanoid" id="G0VI04"/>
<feature type="region of interest" description="Disordered" evidence="5">
    <location>
        <begin position="182"/>
        <end position="211"/>
    </location>
</feature>
<evidence type="ECO:0000256" key="3">
    <source>
        <dbReference type="ARBA" id="ARBA00010895"/>
    </source>
</evidence>
<keyword evidence="7" id="KW-1185">Reference proteome</keyword>
<dbReference type="eggNOG" id="ENOG502S7IA">
    <property type="taxonomic scope" value="Eukaryota"/>
</dbReference>
<dbReference type="Proteomes" id="UP000001640">
    <property type="component" value="Chromosome 7"/>
</dbReference>
<evidence type="ECO:0000256" key="2">
    <source>
        <dbReference type="ARBA" id="ARBA00004173"/>
    </source>
</evidence>
<comment type="subcellular location">
    <subcellularLocation>
        <location evidence="2">Mitochondrion</location>
    </subcellularLocation>
</comment>
<dbReference type="EMBL" id="HE576758">
    <property type="protein sequence ID" value="CCC71038.1"/>
    <property type="molecule type" value="Genomic_DNA"/>
</dbReference>
<dbReference type="HOGENOM" id="CLU_100293_0_0_1"/>
<dbReference type="GO" id="GO:0007005">
    <property type="term" value="P:mitochondrion organization"/>
    <property type="evidence" value="ECO:0007669"/>
    <property type="project" value="EnsemblFungi"/>
</dbReference>
<accession>G0VI04</accession>
<comment type="similarity">
    <text evidence="3">Belongs to the RRG9 family.</text>
</comment>
<dbReference type="Pfam" id="PF06413">
    <property type="entry name" value="Neugrin"/>
    <property type="match status" value="1"/>
</dbReference>
<dbReference type="KEGG" id="ncs:NCAS_0G01510"/>
<dbReference type="RefSeq" id="XP_003677391.1">
    <property type="nucleotide sequence ID" value="XM_003677343.1"/>
</dbReference>
<gene>
    <name evidence="6" type="primary">NCAS0G01510</name>
    <name evidence="6" type="ordered locus">NCAS_0G01510</name>
</gene>
<dbReference type="OrthoDB" id="5578174at2759"/>
<sequence>MNVLRWECCSFLHTGRERLINMAKKGKSAKEVIKLINRSSLAHMESEILDNSTIPLWKSQKLALRDKFEGKGWNPKKKLSRTEMDSIRLLREQFPDLTASDLGERFKVSPEAIRRILKSKWKPTESENTVIHQRWKERGERIKEMYETTYEEQPKNIDITPAMKILSSKNNSSELIFKAFKKESRKKRPVNNNNNNNDINRHKKNDIRNRKDKLYLLERSISKNTTKI</sequence>
<comment type="function">
    <text evidence="1">Required for respiratory activity and maintenance and expression of the mitochondrial genome.</text>
</comment>
<reference key="2">
    <citation type="submission" date="2011-08" db="EMBL/GenBank/DDBJ databases">
        <title>Genome sequence of Naumovozyma castellii.</title>
        <authorList>
            <person name="Gordon J.L."/>
            <person name="Armisen D."/>
            <person name="Proux-Wera E."/>
            <person name="OhEigeartaigh S.S."/>
            <person name="Byrne K.P."/>
            <person name="Wolfe K.H."/>
        </authorList>
    </citation>
    <scope>NUCLEOTIDE SEQUENCE</scope>
    <source>
        <strain>Type strain:CBS 4309</strain>
    </source>
</reference>
<proteinExistence type="inferred from homology"/>
<dbReference type="AlphaFoldDB" id="G0VI04"/>
<dbReference type="FunCoup" id="G0VI04">
    <property type="interactions" value="44"/>
</dbReference>
<evidence type="ECO:0000313" key="7">
    <source>
        <dbReference type="Proteomes" id="UP000001640"/>
    </source>
</evidence>
<evidence type="ECO:0000256" key="4">
    <source>
        <dbReference type="ARBA" id="ARBA00013566"/>
    </source>
</evidence>
<dbReference type="GeneID" id="96904704"/>
<dbReference type="PANTHER" id="PTHR13475">
    <property type="entry name" value="NEUGRIN"/>
    <property type="match status" value="1"/>
</dbReference>
<dbReference type="PANTHER" id="PTHR13475:SF3">
    <property type="entry name" value="NEUGRIN"/>
    <property type="match status" value="1"/>
</dbReference>
<organism evidence="6 7">
    <name type="scientific">Naumovozyma castellii</name>
    <name type="common">Yeast</name>
    <name type="synonym">Saccharomyces castellii</name>
    <dbReference type="NCBI Taxonomy" id="27288"/>
    <lineage>
        <taxon>Eukaryota</taxon>
        <taxon>Fungi</taxon>
        <taxon>Dikarya</taxon>
        <taxon>Ascomycota</taxon>
        <taxon>Saccharomycotina</taxon>
        <taxon>Saccharomycetes</taxon>
        <taxon>Saccharomycetales</taxon>
        <taxon>Saccharomycetaceae</taxon>
        <taxon>Naumovozyma</taxon>
    </lineage>
</organism>